<reference evidence="5 6" key="1">
    <citation type="submission" date="2020-08" db="EMBL/GenBank/DDBJ databases">
        <title>Genome public.</title>
        <authorList>
            <person name="Liu C."/>
            <person name="Sun Q."/>
        </authorList>
    </citation>
    <scope>NUCLEOTIDE SEQUENCE [LARGE SCALE GENOMIC DNA]</scope>
    <source>
        <strain evidence="5 6">BX17</strain>
    </source>
</reference>
<evidence type="ECO:0000313" key="5">
    <source>
        <dbReference type="EMBL" id="MBC5652237.1"/>
    </source>
</evidence>
<dbReference type="Pfam" id="PF00381">
    <property type="entry name" value="PTS-HPr"/>
    <property type="match status" value="1"/>
</dbReference>
<dbReference type="SUPFAM" id="SSF55594">
    <property type="entry name" value="HPr-like"/>
    <property type="match status" value="1"/>
</dbReference>
<comment type="caution">
    <text evidence="5">The sequence shown here is derived from an EMBL/GenBank/DDBJ whole genome shotgun (WGS) entry which is preliminary data.</text>
</comment>
<dbReference type="GO" id="GO:0009401">
    <property type="term" value="P:phosphoenolpyruvate-dependent sugar phosphotransferase system"/>
    <property type="evidence" value="ECO:0007669"/>
    <property type="project" value="UniProtKB-KW"/>
</dbReference>
<evidence type="ECO:0000313" key="6">
    <source>
        <dbReference type="Proteomes" id="UP000652847"/>
    </source>
</evidence>
<name>A0A8I0DSZ5_9FIRM</name>
<sequence>MREFKYVVTDPEGIHARPAGELVKAVKAFSSDIKIAKGGKAMNCKAIFGVMGLAVKKGDEVTLTFEGADEDAAYEAVSKFMQETL</sequence>
<protein>
    <submittedName>
        <fullName evidence="5">HPr family phosphocarrier protein</fullName>
    </submittedName>
</protein>
<keyword evidence="2" id="KW-0963">Cytoplasm</keyword>
<dbReference type="InterPro" id="IPR035895">
    <property type="entry name" value="HPr-like_sf"/>
</dbReference>
<evidence type="ECO:0000256" key="3">
    <source>
        <dbReference type="ARBA" id="ARBA00022683"/>
    </source>
</evidence>
<dbReference type="EMBL" id="JACOOT010000033">
    <property type="protein sequence ID" value="MBC5652237.1"/>
    <property type="molecule type" value="Genomic_DNA"/>
</dbReference>
<dbReference type="PRINTS" id="PR00107">
    <property type="entry name" value="PHOSPHOCPHPR"/>
</dbReference>
<organism evidence="5 6">
    <name type="scientific">Blautia segnis</name>
    <dbReference type="NCBI Taxonomy" id="2763030"/>
    <lineage>
        <taxon>Bacteria</taxon>
        <taxon>Bacillati</taxon>
        <taxon>Bacillota</taxon>
        <taxon>Clostridia</taxon>
        <taxon>Lachnospirales</taxon>
        <taxon>Lachnospiraceae</taxon>
        <taxon>Blautia</taxon>
    </lineage>
</organism>
<evidence type="ECO:0000256" key="1">
    <source>
        <dbReference type="ARBA" id="ARBA00004496"/>
    </source>
</evidence>
<gene>
    <name evidence="5" type="ORF">H8S54_14275</name>
</gene>
<dbReference type="GO" id="GO:0005737">
    <property type="term" value="C:cytoplasm"/>
    <property type="evidence" value="ECO:0007669"/>
    <property type="project" value="UniProtKB-SubCell"/>
</dbReference>
<feature type="domain" description="HPr" evidence="4">
    <location>
        <begin position="1"/>
        <end position="85"/>
    </location>
</feature>
<dbReference type="AlphaFoldDB" id="A0A8I0DSZ5"/>
<dbReference type="Gene3D" id="3.30.1340.10">
    <property type="entry name" value="HPr-like"/>
    <property type="match status" value="1"/>
</dbReference>
<dbReference type="RefSeq" id="WP_021925467.1">
    <property type="nucleotide sequence ID" value="NZ_JACOOT010000033.1"/>
</dbReference>
<proteinExistence type="predicted"/>
<keyword evidence="6" id="KW-1185">Reference proteome</keyword>
<accession>A0A8I0DSZ5</accession>
<dbReference type="Proteomes" id="UP000652847">
    <property type="component" value="Unassembled WGS sequence"/>
</dbReference>
<evidence type="ECO:0000256" key="2">
    <source>
        <dbReference type="ARBA" id="ARBA00022490"/>
    </source>
</evidence>
<dbReference type="InterPro" id="IPR000032">
    <property type="entry name" value="HPr-like"/>
</dbReference>
<dbReference type="CDD" id="cd00367">
    <property type="entry name" value="PTS-HPr_like"/>
    <property type="match status" value="1"/>
</dbReference>
<dbReference type="PANTHER" id="PTHR33705:SF2">
    <property type="entry name" value="PHOSPHOCARRIER PROTEIN NPR"/>
    <property type="match status" value="1"/>
</dbReference>
<evidence type="ECO:0000259" key="4">
    <source>
        <dbReference type="PROSITE" id="PS51350"/>
    </source>
</evidence>
<dbReference type="PANTHER" id="PTHR33705">
    <property type="entry name" value="PHOSPHOCARRIER PROTEIN HPR"/>
    <property type="match status" value="1"/>
</dbReference>
<keyword evidence="3" id="KW-0598">Phosphotransferase system</keyword>
<dbReference type="InterPro" id="IPR050399">
    <property type="entry name" value="HPr"/>
</dbReference>
<dbReference type="NCBIfam" id="TIGR01003">
    <property type="entry name" value="PTS_HPr_family"/>
    <property type="match status" value="1"/>
</dbReference>
<dbReference type="PROSITE" id="PS51350">
    <property type="entry name" value="PTS_HPR_DOM"/>
    <property type="match status" value="1"/>
</dbReference>
<comment type="subcellular location">
    <subcellularLocation>
        <location evidence="1">Cytoplasm</location>
    </subcellularLocation>
</comment>